<feature type="chain" id="PRO_5037874099" evidence="1">
    <location>
        <begin position="21"/>
        <end position="130"/>
    </location>
</feature>
<dbReference type="EMBL" id="JACORT010000006">
    <property type="protein sequence ID" value="MBC5784298.1"/>
    <property type="molecule type" value="Genomic_DNA"/>
</dbReference>
<evidence type="ECO:0000256" key="1">
    <source>
        <dbReference type="SAM" id="SignalP"/>
    </source>
</evidence>
<protein>
    <submittedName>
        <fullName evidence="2">Uncharacterized protein</fullName>
    </submittedName>
</protein>
<feature type="signal peptide" evidence="1">
    <location>
        <begin position="1"/>
        <end position="20"/>
    </location>
</feature>
<evidence type="ECO:0000313" key="3">
    <source>
        <dbReference type="Proteomes" id="UP000608513"/>
    </source>
</evidence>
<dbReference type="RefSeq" id="WP_187077047.1">
    <property type="nucleotide sequence ID" value="NZ_JACORT010000006.1"/>
</dbReference>
<sequence>MRRLTTLVLAAFLAAPAAQAAKPLPPQVSEAAAVTVKVTPRVLDGAVWEFDIAFDTHSRELGDDLMKDAVLLGADGREVAPLEWKGAPPGGHHRAGVLRFQALSAVPDPLVLRIRRAGEAAPRTFRWTLK</sequence>
<name>A0A923MSA2_9BURK</name>
<organism evidence="2 3">
    <name type="scientific">Ramlibacter cellulosilyticus</name>
    <dbReference type="NCBI Taxonomy" id="2764187"/>
    <lineage>
        <taxon>Bacteria</taxon>
        <taxon>Pseudomonadati</taxon>
        <taxon>Pseudomonadota</taxon>
        <taxon>Betaproteobacteria</taxon>
        <taxon>Burkholderiales</taxon>
        <taxon>Comamonadaceae</taxon>
        <taxon>Ramlibacter</taxon>
    </lineage>
</organism>
<accession>A0A923MSA2</accession>
<keyword evidence="3" id="KW-1185">Reference proteome</keyword>
<dbReference type="AlphaFoldDB" id="A0A923MSA2"/>
<keyword evidence="1" id="KW-0732">Signal</keyword>
<dbReference type="Proteomes" id="UP000608513">
    <property type="component" value="Unassembled WGS sequence"/>
</dbReference>
<gene>
    <name evidence="2" type="ORF">H8N03_15200</name>
</gene>
<comment type="caution">
    <text evidence="2">The sequence shown here is derived from an EMBL/GenBank/DDBJ whole genome shotgun (WGS) entry which is preliminary data.</text>
</comment>
<evidence type="ECO:0000313" key="2">
    <source>
        <dbReference type="EMBL" id="MBC5784298.1"/>
    </source>
</evidence>
<reference evidence="2" key="1">
    <citation type="submission" date="2020-08" db="EMBL/GenBank/DDBJ databases">
        <title>Ramlibacter sp. USB13 16S ribosomal RNA gene genome sequencing and assembly.</title>
        <authorList>
            <person name="Kang M."/>
        </authorList>
    </citation>
    <scope>NUCLEOTIDE SEQUENCE</scope>
    <source>
        <strain evidence="2">USB13</strain>
    </source>
</reference>
<proteinExistence type="predicted"/>